<keyword evidence="3" id="KW-1185">Reference proteome</keyword>
<reference evidence="2" key="1">
    <citation type="submission" date="2020-08" db="EMBL/GenBank/DDBJ databases">
        <title>Genomic Encyclopedia of Type Strains, Phase IV (KMG-V): Genome sequencing to study the core and pangenomes of soil and plant-associated prokaryotes.</title>
        <authorList>
            <person name="Whitman W."/>
        </authorList>
    </citation>
    <scope>NUCLEOTIDE SEQUENCE [LARGE SCALE GENOMIC DNA]</scope>
    <source>
        <strain evidence="2">M8UP27</strain>
    </source>
</reference>
<proteinExistence type="predicted"/>
<feature type="transmembrane region" description="Helical" evidence="1">
    <location>
        <begin position="119"/>
        <end position="136"/>
    </location>
</feature>
<evidence type="ECO:0000256" key="1">
    <source>
        <dbReference type="SAM" id="Phobius"/>
    </source>
</evidence>
<name>A0A7W8ILI2_9BACT</name>
<feature type="transmembrane region" description="Helical" evidence="1">
    <location>
        <begin position="63"/>
        <end position="80"/>
    </location>
</feature>
<protein>
    <submittedName>
        <fullName evidence="2">Membrane protein</fullName>
    </submittedName>
</protein>
<keyword evidence="1" id="KW-1133">Transmembrane helix</keyword>
<feature type="transmembrane region" description="Helical" evidence="1">
    <location>
        <begin position="38"/>
        <end position="57"/>
    </location>
</feature>
<keyword evidence="1" id="KW-0812">Transmembrane</keyword>
<feature type="transmembrane region" description="Helical" evidence="1">
    <location>
        <begin position="181"/>
        <end position="205"/>
    </location>
</feature>
<comment type="caution">
    <text evidence="2">The sequence shown here is derived from an EMBL/GenBank/DDBJ whole genome shotgun (WGS) entry which is preliminary data.</text>
</comment>
<evidence type="ECO:0000313" key="2">
    <source>
        <dbReference type="EMBL" id="MBB5318368.1"/>
    </source>
</evidence>
<feature type="transmembrane region" description="Helical" evidence="1">
    <location>
        <begin position="6"/>
        <end position="26"/>
    </location>
</feature>
<dbReference type="Proteomes" id="UP000568106">
    <property type="component" value="Unassembled WGS sequence"/>
</dbReference>
<gene>
    <name evidence="2" type="ORF">HDF09_003065</name>
</gene>
<feature type="transmembrane region" description="Helical" evidence="1">
    <location>
        <begin position="157"/>
        <end position="175"/>
    </location>
</feature>
<dbReference type="AlphaFoldDB" id="A0A7W8ILI2"/>
<keyword evidence="1" id="KW-0472">Membrane</keyword>
<feature type="transmembrane region" description="Helical" evidence="1">
    <location>
        <begin position="92"/>
        <end position="113"/>
    </location>
</feature>
<organism evidence="2 3">
    <name type="scientific">Tunturiibacter empetritectus</name>
    <dbReference type="NCBI Taxonomy" id="3069691"/>
    <lineage>
        <taxon>Bacteria</taxon>
        <taxon>Pseudomonadati</taxon>
        <taxon>Acidobacteriota</taxon>
        <taxon>Terriglobia</taxon>
        <taxon>Terriglobales</taxon>
        <taxon>Acidobacteriaceae</taxon>
        <taxon>Tunturiibacter</taxon>
    </lineage>
</organism>
<evidence type="ECO:0000313" key="3">
    <source>
        <dbReference type="Proteomes" id="UP000568106"/>
    </source>
</evidence>
<dbReference type="EMBL" id="JACHDY010000004">
    <property type="protein sequence ID" value="MBB5318368.1"/>
    <property type="molecule type" value="Genomic_DNA"/>
</dbReference>
<accession>A0A7W8ILI2</accession>
<sequence length="226" mass="24439">MRLPLLILHILGGTIGLLSGTFAIAVRKGSRLHRASGNVFTIAMLTLASSGLCLAILKSQRGNIIGSIVTFYMITTAWLAGRRRNIGRPDWVALLVGIGGAAAVITLGVLTLHHPDPNAPSGMAFFMGAVLLLAAAGDIRMLTRGGIAGRQRITRHLWRMCFGLFIATGSFFLGQQQVFPAFLRGSIFLTILAVLPFPLMIYWLFRVRFSKAYKAQPPPTPMPATP</sequence>